<dbReference type="OrthoDB" id="10640404at2759"/>
<dbReference type="Proteomes" id="UP000276834">
    <property type="component" value="Unassembled WGS sequence"/>
</dbReference>
<reference evidence="1 2" key="1">
    <citation type="journal article" date="2018" name="Proc. R. Soc. B">
        <title>A non-coding region near Follistatin controls head colour polymorphism in the Gouldian finch.</title>
        <authorList>
            <person name="Toomey M.B."/>
            <person name="Marques C.I."/>
            <person name="Andrade P."/>
            <person name="Araujo P.M."/>
            <person name="Sabatino S."/>
            <person name="Gazda M.A."/>
            <person name="Afonso S."/>
            <person name="Lopes R.J."/>
            <person name="Corbo J.C."/>
            <person name="Carneiro M."/>
        </authorList>
    </citation>
    <scope>NUCLEOTIDE SEQUENCE [LARGE SCALE GENOMIC DNA]</scope>
    <source>
        <strain evidence="1">Red01</strain>
        <tissue evidence="1">Muscle</tissue>
    </source>
</reference>
<comment type="caution">
    <text evidence="1">The sequence shown here is derived from an EMBL/GenBank/DDBJ whole genome shotgun (WGS) entry which is preliminary data.</text>
</comment>
<name>A0A3L8SZQ1_CHLGU</name>
<keyword evidence="2" id="KW-1185">Reference proteome</keyword>
<sequence length="124" mass="14234">MQQCPPRGAASERAPSQWIKTFHSRKEQLEEFGSDGIVKIKRHPKWQTQNNLLMLVVKEEICNVKPTSQNKKKKGRLHRCLSIGNTSALLTTDYTQEQELQVFPSTQGIARKDSVKGLRWFLSL</sequence>
<organism evidence="1 2">
    <name type="scientific">Chloebia gouldiae</name>
    <name type="common">Gouldian finch</name>
    <name type="synonym">Erythrura gouldiae</name>
    <dbReference type="NCBI Taxonomy" id="44316"/>
    <lineage>
        <taxon>Eukaryota</taxon>
        <taxon>Metazoa</taxon>
        <taxon>Chordata</taxon>
        <taxon>Craniata</taxon>
        <taxon>Vertebrata</taxon>
        <taxon>Euteleostomi</taxon>
        <taxon>Archelosauria</taxon>
        <taxon>Archosauria</taxon>
        <taxon>Dinosauria</taxon>
        <taxon>Saurischia</taxon>
        <taxon>Theropoda</taxon>
        <taxon>Coelurosauria</taxon>
        <taxon>Aves</taxon>
        <taxon>Neognathae</taxon>
        <taxon>Neoaves</taxon>
        <taxon>Telluraves</taxon>
        <taxon>Australaves</taxon>
        <taxon>Passeriformes</taxon>
        <taxon>Passeroidea</taxon>
        <taxon>Passeridae</taxon>
        <taxon>Chloebia</taxon>
    </lineage>
</organism>
<evidence type="ECO:0000313" key="1">
    <source>
        <dbReference type="EMBL" id="RLW12227.1"/>
    </source>
</evidence>
<dbReference type="AlphaFoldDB" id="A0A3L8SZQ1"/>
<evidence type="ECO:0000313" key="2">
    <source>
        <dbReference type="Proteomes" id="UP000276834"/>
    </source>
</evidence>
<dbReference type="EMBL" id="QUSF01000002">
    <property type="protein sequence ID" value="RLW12227.1"/>
    <property type="molecule type" value="Genomic_DNA"/>
</dbReference>
<proteinExistence type="predicted"/>
<protein>
    <submittedName>
        <fullName evidence="1">Uncharacterized protein</fullName>
    </submittedName>
</protein>
<accession>A0A3L8SZQ1</accession>
<gene>
    <name evidence="1" type="ORF">DV515_00000667</name>
</gene>